<accession>A0ABV9XU80</accession>
<comment type="catalytic activity">
    <reaction evidence="1">
        <text>ATP + protein L-histidine = ADP + protein N-phospho-L-histidine.</text>
        <dbReference type="EC" id="2.7.13.3"/>
    </reaction>
</comment>
<dbReference type="Gene3D" id="3.30.565.10">
    <property type="entry name" value="Histidine kinase-like ATPase, C-terminal domain"/>
    <property type="match status" value="1"/>
</dbReference>
<dbReference type="PANTHER" id="PTHR24421:SF10">
    <property type="entry name" value="NITRATE_NITRITE SENSOR PROTEIN NARQ"/>
    <property type="match status" value="1"/>
</dbReference>
<keyword evidence="7" id="KW-0067">ATP-binding</keyword>
<evidence type="ECO:0000256" key="2">
    <source>
        <dbReference type="ARBA" id="ARBA00012438"/>
    </source>
</evidence>
<keyword evidence="9" id="KW-0472">Membrane</keyword>
<dbReference type="SMART" id="SM00387">
    <property type="entry name" value="HATPase_c"/>
    <property type="match status" value="1"/>
</dbReference>
<dbReference type="SUPFAM" id="SSF55874">
    <property type="entry name" value="ATPase domain of HSP90 chaperone/DNA topoisomerase II/histidine kinase"/>
    <property type="match status" value="1"/>
</dbReference>
<feature type="transmembrane region" description="Helical" evidence="9">
    <location>
        <begin position="12"/>
        <end position="32"/>
    </location>
</feature>
<dbReference type="CDD" id="cd16917">
    <property type="entry name" value="HATPase_UhpB-NarQ-NarX-like"/>
    <property type="match status" value="1"/>
</dbReference>
<dbReference type="InterPro" id="IPR011712">
    <property type="entry name" value="Sig_transdc_His_kin_sub3_dim/P"/>
</dbReference>
<evidence type="ECO:0000256" key="7">
    <source>
        <dbReference type="ARBA" id="ARBA00022840"/>
    </source>
</evidence>
<dbReference type="Proteomes" id="UP001595833">
    <property type="component" value="Unassembled WGS sequence"/>
</dbReference>
<evidence type="ECO:0000256" key="8">
    <source>
        <dbReference type="ARBA" id="ARBA00023012"/>
    </source>
</evidence>
<gene>
    <name evidence="11" type="ORF">ACFPFM_07080</name>
</gene>
<evidence type="ECO:0000313" key="12">
    <source>
        <dbReference type="Proteomes" id="UP001595833"/>
    </source>
</evidence>
<evidence type="ECO:0000259" key="10">
    <source>
        <dbReference type="SMART" id="SM00387"/>
    </source>
</evidence>
<sequence length="400" mass="41602">MTATGPQARRGVLVAELAVLVAAVAVDVAWQVRQPGSPGALATAVGSFASPSGSAVAVLAVLRRRFPRHVLWLGLAVVALSLVDTAVVAFSDGALGRRPPVAEVCAAALLVGAGCRRLPPVRAAALTAALGAAMVAAPLVRFGLGSTEALLGVPAAVLWGAALAVGLVLRDADRRHRVALDRVRTDERLELARELHDLVAHHVSGIVVRAQAARVVAGRGRPGEHDPDEVYREIEEAGVEALTATRRLVGMLRSREHAPPPRGAGFGEAVRDAADGKSTVDIAEELEAMPVPPELAGTVHRVVLEALTNARRHAPDATEVRVSAFTDGDDLVLEVRNDRVPAQPADRSGSGYGVIGMAERVTALGGSLHAGPEPGGRWRVTARLPLGPEEAPFGHLPRAV</sequence>
<feature type="transmembrane region" description="Helical" evidence="9">
    <location>
        <begin position="38"/>
        <end position="62"/>
    </location>
</feature>
<keyword evidence="9" id="KW-0812">Transmembrane</keyword>
<evidence type="ECO:0000256" key="5">
    <source>
        <dbReference type="ARBA" id="ARBA00022741"/>
    </source>
</evidence>
<comment type="caution">
    <text evidence="11">The sequence shown here is derived from an EMBL/GenBank/DDBJ whole genome shotgun (WGS) entry which is preliminary data.</text>
</comment>
<feature type="transmembrane region" description="Helical" evidence="9">
    <location>
        <begin position="150"/>
        <end position="169"/>
    </location>
</feature>
<evidence type="ECO:0000256" key="9">
    <source>
        <dbReference type="SAM" id="Phobius"/>
    </source>
</evidence>
<dbReference type="Pfam" id="PF07730">
    <property type="entry name" value="HisKA_3"/>
    <property type="match status" value="1"/>
</dbReference>
<evidence type="ECO:0000313" key="11">
    <source>
        <dbReference type="EMBL" id="MFC5053518.1"/>
    </source>
</evidence>
<dbReference type="RefSeq" id="WP_344039469.1">
    <property type="nucleotide sequence ID" value="NZ_BAAAKE010000016.1"/>
</dbReference>
<organism evidence="11 12">
    <name type="scientific">Saccharothrix xinjiangensis</name>
    <dbReference type="NCBI Taxonomy" id="204798"/>
    <lineage>
        <taxon>Bacteria</taxon>
        <taxon>Bacillati</taxon>
        <taxon>Actinomycetota</taxon>
        <taxon>Actinomycetes</taxon>
        <taxon>Pseudonocardiales</taxon>
        <taxon>Pseudonocardiaceae</taxon>
        <taxon>Saccharothrix</taxon>
    </lineage>
</organism>
<dbReference type="InterPro" id="IPR003594">
    <property type="entry name" value="HATPase_dom"/>
</dbReference>
<proteinExistence type="predicted"/>
<dbReference type="InterPro" id="IPR036890">
    <property type="entry name" value="HATPase_C_sf"/>
</dbReference>
<evidence type="ECO:0000256" key="6">
    <source>
        <dbReference type="ARBA" id="ARBA00022777"/>
    </source>
</evidence>
<dbReference type="EC" id="2.7.13.3" evidence="2"/>
<dbReference type="Pfam" id="PF02518">
    <property type="entry name" value="HATPase_c"/>
    <property type="match status" value="1"/>
</dbReference>
<keyword evidence="5" id="KW-0547">Nucleotide-binding</keyword>
<feature type="transmembrane region" description="Helical" evidence="9">
    <location>
        <begin position="69"/>
        <end position="89"/>
    </location>
</feature>
<name>A0ABV9XU80_9PSEU</name>
<evidence type="ECO:0000256" key="3">
    <source>
        <dbReference type="ARBA" id="ARBA00022553"/>
    </source>
</evidence>
<dbReference type="Gene3D" id="1.20.5.1930">
    <property type="match status" value="1"/>
</dbReference>
<dbReference type="PANTHER" id="PTHR24421">
    <property type="entry name" value="NITRATE/NITRITE SENSOR PROTEIN NARX-RELATED"/>
    <property type="match status" value="1"/>
</dbReference>
<keyword evidence="3" id="KW-0597">Phosphoprotein</keyword>
<keyword evidence="6 11" id="KW-0418">Kinase</keyword>
<keyword evidence="4" id="KW-0808">Transferase</keyword>
<dbReference type="GO" id="GO:0016301">
    <property type="term" value="F:kinase activity"/>
    <property type="evidence" value="ECO:0007669"/>
    <property type="project" value="UniProtKB-KW"/>
</dbReference>
<evidence type="ECO:0000256" key="4">
    <source>
        <dbReference type="ARBA" id="ARBA00022679"/>
    </source>
</evidence>
<protein>
    <recommendedName>
        <fullName evidence="2">histidine kinase</fullName>
        <ecNumber evidence="2">2.7.13.3</ecNumber>
    </recommendedName>
</protein>
<dbReference type="InterPro" id="IPR050482">
    <property type="entry name" value="Sensor_HK_TwoCompSys"/>
</dbReference>
<reference evidence="12" key="1">
    <citation type="journal article" date="2019" name="Int. J. Syst. Evol. Microbiol.">
        <title>The Global Catalogue of Microorganisms (GCM) 10K type strain sequencing project: providing services to taxonomists for standard genome sequencing and annotation.</title>
        <authorList>
            <consortium name="The Broad Institute Genomics Platform"/>
            <consortium name="The Broad Institute Genome Sequencing Center for Infectious Disease"/>
            <person name="Wu L."/>
            <person name="Ma J."/>
        </authorList>
    </citation>
    <scope>NUCLEOTIDE SEQUENCE [LARGE SCALE GENOMIC DNA]</scope>
    <source>
        <strain evidence="12">KCTC 12848</strain>
    </source>
</reference>
<evidence type="ECO:0000256" key="1">
    <source>
        <dbReference type="ARBA" id="ARBA00000085"/>
    </source>
</evidence>
<feature type="domain" description="Histidine kinase/HSP90-like ATPase" evidence="10">
    <location>
        <begin position="294"/>
        <end position="388"/>
    </location>
</feature>
<feature type="transmembrane region" description="Helical" evidence="9">
    <location>
        <begin position="125"/>
        <end position="144"/>
    </location>
</feature>
<keyword evidence="8" id="KW-0902">Two-component regulatory system</keyword>
<dbReference type="EMBL" id="JBHSJB010000006">
    <property type="protein sequence ID" value="MFC5053518.1"/>
    <property type="molecule type" value="Genomic_DNA"/>
</dbReference>
<keyword evidence="9" id="KW-1133">Transmembrane helix</keyword>
<keyword evidence="12" id="KW-1185">Reference proteome</keyword>